<reference evidence="5 6" key="1">
    <citation type="submission" date="2021-03" db="EMBL/GenBank/DDBJ databases">
        <title>Genomic Encyclopedia of Type Strains, Phase IV (KMG-IV): sequencing the most valuable type-strain genomes for metagenomic binning, comparative biology and taxonomic classification.</title>
        <authorList>
            <person name="Goeker M."/>
        </authorList>
    </citation>
    <scope>NUCLEOTIDE SEQUENCE [LARGE SCALE GENOMIC DNA]</scope>
    <source>
        <strain evidence="5 6">DSM 101872</strain>
    </source>
</reference>
<dbReference type="SUPFAM" id="SSF54826">
    <property type="entry name" value="Enolase N-terminal domain-like"/>
    <property type="match status" value="1"/>
</dbReference>
<feature type="domain" description="Mandelate racemase/muconate lactonizing enzyme C-terminal" evidence="4">
    <location>
        <begin position="139"/>
        <end position="236"/>
    </location>
</feature>
<dbReference type="CDD" id="cd03316">
    <property type="entry name" value="MR_like"/>
    <property type="match status" value="1"/>
</dbReference>
<evidence type="ECO:0000256" key="3">
    <source>
        <dbReference type="ARBA" id="ARBA00022842"/>
    </source>
</evidence>
<organism evidence="5 6">
    <name type="scientific">Lactobacillus colini</name>
    <dbReference type="NCBI Taxonomy" id="1819254"/>
    <lineage>
        <taxon>Bacteria</taxon>
        <taxon>Bacillati</taxon>
        <taxon>Bacillota</taxon>
        <taxon>Bacilli</taxon>
        <taxon>Lactobacillales</taxon>
        <taxon>Lactobacillaceae</taxon>
        <taxon>Lactobacillus</taxon>
    </lineage>
</organism>
<dbReference type="InterPro" id="IPR029017">
    <property type="entry name" value="Enolase-like_N"/>
</dbReference>
<dbReference type="InterPro" id="IPR036849">
    <property type="entry name" value="Enolase-like_C_sf"/>
</dbReference>
<dbReference type="InterPro" id="IPR013342">
    <property type="entry name" value="Mandelate_racemase_C"/>
</dbReference>
<dbReference type="InterPro" id="IPR029065">
    <property type="entry name" value="Enolase_C-like"/>
</dbReference>
<evidence type="ECO:0000256" key="2">
    <source>
        <dbReference type="ARBA" id="ARBA00022723"/>
    </source>
</evidence>
<dbReference type="Proteomes" id="UP001519292">
    <property type="component" value="Unassembled WGS sequence"/>
</dbReference>
<evidence type="ECO:0000313" key="6">
    <source>
        <dbReference type="Proteomes" id="UP001519292"/>
    </source>
</evidence>
<dbReference type="EMBL" id="JAGGLU010000001">
    <property type="protein sequence ID" value="MBP2057121.1"/>
    <property type="molecule type" value="Genomic_DNA"/>
</dbReference>
<dbReference type="SFLD" id="SFLDG00179">
    <property type="entry name" value="mandelate_racemase"/>
    <property type="match status" value="1"/>
</dbReference>
<protein>
    <submittedName>
        <fullName evidence="5">L-alanine-DL-glutamate epimerase-like enolase superfamily enzyme</fullName>
    </submittedName>
</protein>
<dbReference type="SFLD" id="SFLDS00001">
    <property type="entry name" value="Enolase"/>
    <property type="match status" value="1"/>
</dbReference>
<dbReference type="Gene3D" id="3.20.20.120">
    <property type="entry name" value="Enolase-like C-terminal domain"/>
    <property type="match status" value="1"/>
</dbReference>
<name>A0ABS4MCR6_9LACO</name>
<dbReference type="InterPro" id="IPR013341">
    <property type="entry name" value="Mandelate_racemase_N_dom"/>
</dbReference>
<dbReference type="SUPFAM" id="SSF51604">
    <property type="entry name" value="Enolase C-terminal domain-like"/>
    <property type="match status" value="1"/>
</dbReference>
<dbReference type="Gene3D" id="3.30.390.10">
    <property type="entry name" value="Enolase-like, N-terminal domain"/>
    <property type="match status" value="1"/>
</dbReference>
<evidence type="ECO:0000313" key="5">
    <source>
        <dbReference type="EMBL" id="MBP2057121.1"/>
    </source>
</evidence>
<proteinExistence type="predicted"/>
<comment type="caution">
    <text evidence="5">The sequence shown here is derived from an EMBL/GenBank/DDBJ whole genome shotgun (WGS) entry which is preliminary data.</text>
</comment>
<dbReference type="PANTHER" id="PTHR13794">
    <property type="entry name" value="ENOLASE SUPERFAMILY, MANDELATE RACEMASE"/>
    <property type="match status" value="1"/>
</dbReference>
<evidence type="ECO:0000259" key="4">
    <source>
        <dbReference type="SMART" id="SM00922"/>
    </source>
</evidence>
<comment type="cofactor">
    <cofactor evidence="1">
        <name>Mg(2+)</name>
        <dbReference type="ChEBI" id="CHEBI:18420"/>
    </cofactor>
</comment>
<keyword evidence="3" id="KW-0460">Magnesium</keyword>
<dbReference type="SMART" id="SM00922">
    <property type="entry name" value="MR_MLE"/>
    <property type="match status" value="1"/>
</dbReference>
<dbReference type="PANTHER" id="PTHR13794:SF58">
    <property type="entry name" value="MITOCHONDRIAL ENOLASE SUPERFAMILY MEMBER 1"/>
    <property type="match status" value="1"/>
</dbReference>
<dbReference type="Pfam" id="PF13378">
    <property type="entry name" value="MR_MLE_C"/>
    <property type="match status" value="1"/>
</dbReference>
<dbReference type="RefSeq" id="WP_209685651.1">
    <property type="nucleotide sequence ID" value="NZ_JAGGLU010000001.1"/>
</dbReference>
<dbReference type="Pfam" id="PF02746">
    <property type="entry name" value="MR_MLE_N"/>
    <property type="match status" value="1"/>
</dbReference>
<evidence type="ECO:0000256" key="1">
    <source>
        <dbReference type="ARBA" id="ARBA00001946"/>
    </source>
</evidence>
<sequence length="360" mass="40545">MKITNVHSEVYKWPKAKPIANGKYIYKDNSLNLVVIDTDEGITGYGCSWELDDKFVESMGKKIIGEDPLNNEKIWDKIYVPKFIGRKGDSLKNVSAIDIALWDIKSKVTELPLYKLLGGYREKIPFYTAGGYYAEGKGLKELQEEMEEYVEWGAKAVKMKVGALSLQDDAQRVKAVREAIGDDVKLMIDANSSYRFYEAIEFSKLVEEYHPYWFEEPVSADDYDGYRKVAEKSLIPLASGENEMTRFGFRDLINSQSVSILNPDATCLGGITEFVKVAAIADANGLDMSPHGQQQVHVHLDCALPNVTLAEFYPPQYDSKIYEAFKNPIKMNSDGTISPSDEPGVGLDINRNVLDKFRIK</sequence>
<dbReference type="InterPro" id="IPR046945">
    <property type="entry name" value="RHMD-like"/>
</dbReference>
<accession>A0ABS4MCR6</accession>
<keyword evidence="2" id="KW-0479">Metal-binding</keyword>
<keyword evidence="6" id="KW-1185">Reference proteome</keyword>
<gene>
    <name evidence="5" type="ORF">J2Z60_000283</name>
</gene>